<organism evidence="2 3">
    <name type="scientific">Rosa chinensis</name>
    <name type="common">China rose</name>
    <dbReference type="NCBI Taxonomy" id="74649"/>
    <lineage>
        <taxon>Eukaryota</taxon>
        <taxon>Viridiplantae</taxon>
        <taxon>Streptophyta</taxon>
        <taxon>Embryophyta</taxon>
        <taxon>Tracheophyta</taxon>
        <taxon>Spermatophyta</taxon>
        <taxon>Magnoliopsida</taxon>
        <taxon>eudicotyledons</taxon>
        <taxon>Gunneridae</taxon>
        <taxon>Pentapetalae</taxon>
        <taxon>rosids</taxon>
        <taxon>fabids</taxon>
        <taxon>Rosales</taxon>
        <taxon>Rosaceae</taxon>
        <taxon>Rosoideae</taxon>
        <taxon>Rosoideae incertae sedis</taxon>
        <taxon>Rosa</taxon>
    </lineage>
</organism>
<gene>
    <name evidence="2" type="ORF">RchiOBHm_Chr2g0138211</name>
</gene>
<evidence type="ECO:0008006" key="4">
    <source>
        <dbReference type="Google" id="ProtNLM"/>
    </source>
</evidence>
<evidence type="ECO:0000313" key="2">
    <source>
        <dbReference type="EMBL" id="PRQ50890.1"/>
    </source>
</evidence>
<sequence length="512" mass="58961">MVVGQSSNQIQFAYSLLSTCKSPFTIWIVKKRLVSQYYLEIVQALLTNYQIQNNWYTDTDANANSTCLFSQLMEDHCCRIIDVEALEQIDVEALEQCMKAELRSDSPLSATCCIFRVPEVLRRRKPEAYAPDVVSIGPFHHRSSKLFATMKDVKQWYLNSLLLRNNVSLKALIQGIDNITGFEKRARDYYAESIDHLNRYQFIEMMIIDGCFLLELFQRNDDSVPITNCKRNDPLSNMSCMVQYLCHDLMLLENQLPWFVLESLYGLTCDKQVPLTTLVLKFFNRLSSLYAYCNDYSIYTHDDETLHILDLIRSAIVVPFKRFESIKCDSAQLPHATALLESAGIEFKRSFAAGLMSIDFKDGVLKIPQLEIAEMTEPLFRNLIAFEQCYHGRQHMITSYALLMDKLIASSEDVVLLCDRGIIQNWLGAEDVSQLFSTLYSDTLVTGFCYGGLCAEVNEYYKGRWNQWLARLKHDYLSDPWKIISLVAAVILLVLTLLQTMYTIQQYHSPPK</sequence>
<dbReference type="InterPro" id="IPR004158">
    <property type="entry name" value="DUF247_pln"/>
</dbReference>
<dbReference type="Pfam" id="PF03140">
    <property type="entry name" value="DUF247"/>
    <property type="match status" value="1"/>
</dbReference>
<evidence type="ECO:0000313" key="3">
    <source>
        <dbReference type="Proteomes" id="UP000238479"/>
    </source>
</evidence>
<protein>
    <recommendedName>
        <fullName evidence="4">DUF247 domain protein</fullName>
    </recommendedName>
</protein>
<keyword evidence="1" id="KW-0812">Transmembrane</keyword>
<keyword evidence="1" id="KW-1133">Transmembrane helix</keyword>
<dbReference type="PANTHER" id="PTHR31170">
    <property type="entry name" value="BNAC04G53230D PROTEIN"/>
    <property type="match status" value="1"/>
</dbReference>
<dbReference type="Proteomes" id="UP000238479">
    <property type="component" value="Chromosome 2"/>
</dbReference>
<dbReference type="PANTHER" id="PTHR31170:SF17">
    <property type="match status" value="1"/>
</dbReference>
<accession>A0A2P6RWS4</accession>
<feature type="transmembrane region" description="Helical" evidence="1">
    <location>
        <begin position="483"/>
        <end position="504"/>
    </location>
</feature>
<evidence type="ECO:0000256" key="1">
    <source>
        <dbReference type="SAM" id="Phobius"/>
    </source>
</evidence>
<dbReference type="AlphaFoldDB" id="A0A2P6RWS4"/>
<reference evidence="2 3" key="1">
    <citation type="journal article" date="2018" name="Nat. Genet.">
        <title>The Rosa genome provides new insights in the design of modern roses.</title>
        <authorList>
            <person name="Bendahmane M."/>
        </authorList>
    </citation>
    <scope>NUCLEOTIDE SEQUENCE [LARGE SCALE GENOMIC DNA]</scope>
    <source>
        <strain evidence="3">cv. Old Blush</strain>
    </source>
</reference>
<dbReference type="OMA" id="SATCCIF"/>
<proteinExistence type="predicted"/>
<keyword evidence="1" id="KW-0472">Membrane</keyword>
<dbReference type="EMBL" id="PDCK01000040">
    <property type="protein sequence ID" value="PRQ50890.1"/>
    <property type="molecule type" value="Genomic_DNA"/>
</dbReference>
<comment type="caution">
    <text evidence="2">The sequence shown here is derived from an EMBL/GenBank/DDBJ whole genome shotgun (WGS) entry which is preliminary data.</text>
</comment>
<dbReference type="Gramene" id="PRQ50890">
    <property type="protein sequence ID" value="PRQ50890"/>
    <property type="gene ID" value="RchiOBHm_Chr2g0138211"/>
</dbReference>
<name>A0A2P6RWS4_ROSCH</name>
<keyword evidence="3" id="KW-1185">Reference proteome</keyword>
<dbReference type="STRING" id="74649.A0A2P6RWS4"/>